<reference evidence="1 2" key="1">
    <citation type="submission" date="2016-11" db="EMBL/GenBank/DDBJ databases">
        <authorList>
            <person name="Jaros S."/>
            <person name="Januszkiewicz K."/>
            <person name="Wedrychowicz H."/>
        </authorList>
    </citation>
    <scope>NUCLEOTIDE SEQUENCE [LARGE SCALE GENOMIC DNA]</scope>
    <source>
        <strain evidence="1 2">DSM 44666</strain>
    </source>
</reference>
<dbReference type="RefSeq" id="WP_073153784.1">
    <property type="nucleotide sequence ID" value="NZ_FQVL01000002.1"/>
</dbReference>
<dbReference type="Proteomes" id="UP000184476">
    <property type="component" value="Unassembled WGS sequence"/>
</dbReference>
<protein>
    <submittedName>
        <fullName evidence="1">Uncharacterized protein</fullName>
    </submittedName>
</protein>
<proteinExistence type="predicted"/>
<dbReference type="STRING" id="112248.SAMN05444392_102305"/>
<evidence type="ECO:0000313" key="1">
    <source>
        <dbReference type="EMBL" id="SHE66951.1"/>
    </source>
</evidence>
<sequence length="143" mass="16493">MKTKLTLWVNEDEQRVLQLALQMYQQKLVSAITSSDFQEKFIRLELGMTTELISQLEKKQYLVSLPTIIKQNDLVKEECKISLRDLQKGDAASIMTHSSTGDLIQVVFDQKDRAYSILVDGKLVVKNQDMSHVSRKLMELFKD</sequence>
<accession>A0A1M4VDA6</accession>
<gene>
    <name evidence="1" type="ORF">SAMN05444392_102305</name>
</gene>
<organism evidence="1 2">
    <name type="scientific">Seinonella peptonophila</name>
    <dbReference type="NCBI Taxonomy" id="112248"/>
    <lineage>
        <taxon>Bacteria</taxon>
        <taxon>Bacillati</taxon>
        <taxon>Bacillota</taxon>
        <taxon>Bacilli</taxon>
        <taxon>Bacillales</taxon>
        <taxon>Thermoactinomycetaceae</taxon>
        <taxon>Seinonella</taxon>
    </lineage>
</organism>
<evidence type="ECO:0000313" key="2">
    <source>
        <dbReference type="Proteomes" id="UP000184476"/>
    </source>
</evidence>
<dbReference type="AlphaFoldDB" id="A0A1M4VDA6"/>
<dbReference type="EMBL" id="FQVL01000002">
    <property type="protein sequence ID" value="SHE66951.1"/>
    <property type="molecule type" value="Genomic_DNA"/>
</dbReference>
<name>A0A1M4VDA6_9BACL</name>
<keyword evidence="2" id="KW-1185">Reference proteome</keyword>